<gene>
    <name evidence="3" type="ORF">PARMNEM_LOCUS7568</name>
</gene>
<keyword evidence="4" id="KW-1185">Reference proteome</keyword>
<dbReference type="InterPro" id="IPR043502">
    <property type="entry name" value="DNA/RNA_pol_sf"/>
</dbReference>
<evidence type="ECO:0000313" key="4">
    <source>
        <dbReference type="Proteomes" id="UP001314205"/>
    </source>
</evidence>
<dbReference type="CDD" id="cd01650">
    <property type="entry name" value="RT_nLTR_like"/>
    <property type="match status" value="1"/>
</dbReference>
<dbReference type="InterPro" id="IPR000477">
    <property type="entry name" value="RT_dom"/>
</dbReference>
<dbReference type="InterPro" id="IPR052560">
    <property type="entry name" value="RdDP_mobile_element"/>
</dbReference>
<proteinExistence type="predicted"/>
<dbReference type="Gene3D" id="3.30.420.10">
    <property type="entry name" value="Ribonuclease H-like superfamily/Ribonuclease H"/>
    <property type="match status" value="1"/>
</dbReference>
<dbReference type="GO" id="GO:0042575">
    <property type="term" value="C:DNA polymerase complex"/>
    <property type="evidence" value="ECO:0007669"/>
    <property type="project" value="UniProtKB-ARBA"/>
</dbReference>
<dbReference type="AlphaFoldDB" id="A0AAV1KWY6"/>
<dbReference type="PANTHER" id="PTHR36688">
    <property type="entry name" value="ENDO/EXONUCLEASE/PHOSPHATASE DOMAIN-CONTAINING PROTEIN"/>
    <property type="match status" value="1"/>
</dbReference>
<dbReference type="SUPFAM" id="SSF56219">
    <property type="entry name" value="DNase I-like"/>
    <property type="match status" value="1"/>
</dbReference>
<evidence type="ECO:0000259" key="1">
    <source>
        <dbReference type="PROSITE" id="PS50878"/>
    </source>
</evidence>
<sequence length="1247" mass="143758">MDSTVQNIHQLCIAHYNIQSIHRKKSLLSKFLDEQNVDICLLNETWLKDTQHFNISGYNFHYHNAQNEHGGVAILIKPYFKYNIIQTRFYQDIQTVALLLYVSGKQLTILCVYCPPSNGNFRISKLRDIIRDLPKPIYVAGDFNAHHVAFGCMTTKSRGHQLYDLIDEFDLCVLNNGSFTTINYPNRNPSAIDVSFCSASITPLCEWWVHDDCMGSYHFPTLTRVSLSVDRYQINPPIEKFLYNKTDWTKYNELSITAFSNFEVNNENPLQSYDEFIERLDTLRRDTVPKFVKANNYRCKPPAPWWSDTCEQSVIKTYEALKLYRRDPTIDNYINYKRLNAVKKKTISEHKRNGWANICNTFNRTTPVSIIWKYIKLFKRIICNNRTYKDEFVVPLLDKLSRNGCRVIDNLESYFQINNSLQKSSFLIEPFTWSEFCTSLQSRRNTTPGLDNCPYILIKNLNQSVQKKLLANLNALWHLKKIPESWKTQCVIPLLKPDKPPEDPNSYRPISLSSCVGKLNENMLKMRLECYVEANNIIPHVQYGFRRGRSCADSFISLLSDLKYANNNNKSSVCVFLDIEGAFDNVDPGILVQVLSDIGIPGILCQWLFNFLIDRTLYIRHNNILHGPRRVSKGTMQGATLSPLLYNIYTSQILNFVNIEGVNILQFADDLVIYCTDHNVDRAVNSINNALEQLYIYYNDKLALQINPNKSKAMIFSKDFPSNGILYNNHPISVVSNHKFLGVVIDNKLCFNLHINHIITNSLKGLNIIRCLAGVTWGADPKVLSMLYKSIVRSHFDYSCLAYSNSSCVKKLDIIQNKALRIISGAMCSTPIRAMEVETKIMPLCLRRLLLIERYLLKLVSGNDNVLKKIVPFPLQCSVQQTSGGELLQGYFPVLPLIVQQMNEDFKNVIKQSKWTCYTYPYSCIIFETNIVTKNFFNNCELLSFISDNNYYTLYTDGSKSELFVRSAVYDPQCKFGQSFLLDPKCSVFTAEVYAALEALKRIAHINSFNNFLILTDSLSMVQSLTNLRFDFKKNYILYNIKKLLFSYAKKGIQVSFMWIPSHRGITGNEIVDKIARDGTNMLDVSSIVKVPLTDCYQSIDNQVNSLWVEFWKQDQEQKGKWYGTIQEKLPVAPWYNKLKMASRDFVTTINRLRFGHSTVPAHLARLGIVESSYCTFCNNSVGDIEHFIFTCECFSFDRLILVSEISDIVQNQVTVQDPSRRLSDMLKNRSYYVPLYKFIKNTVGKL</sequence>
<dbReference type="InterPro" id="IPR036397">
    <property type="entry name" value="RNaseH_sf"/>
</dbReference>
<dbReference type="InterPro" id="IPR012337">
    <property type="entry name" value="RNaseH-like_sf"/>
</dbReference>
<dbReference type="InterPro" id="IPR036691">
    <property type="entry name" value="Endo/exonu/phosph_ase_sf"/>
</dbReference>
<evidence type="ECO:0000259" key="2">
    <source>
        <dbReference type="PROSITE" id="PS50879"/>
    </source>
</evidence>
<dbReference type="EMBL" id="CAVLGL010000081">
    <property type="protein sequence ID" value="CAK1586647.1"/>
    <property type="molecule type" value="Genomic_DNA"/>
</dbReference>
<dbReference type="SUPFAM" id="SSF53098">
    <property type="entry name" value="Ribonuclease H-like"/>
    <property type="match status" value="1"/>
</dbReference>
<dbReference type="PROSITE" id="PS50879">
    <property type="entry name" value="RNASE_H_1"/>
    <property type="match status" value="1"/>
</dbReference>
<dbReference type="PROSITE" id="PS50878">
    <property type="entry name" value="RT_POL"/>
    <property type="match status" value="1"/>
</dbReference>
<dbReference type="InterPro" id="IPR005135">
    <property type="entry name" value="Endo/exonuclease/phosphatase"/>
</dbReference>
<dbReference type="InterPro" id="IPR002156">
    <property type="entry name" value="RNaseH_domain"/>
</dbReference>
<dbReference type="GO" id="GO:0071897">
    <property type="term" value="P:DNA biosynthetic process"/>
    <property type="evidence" value="ECO:0007669"/>
    <property type="project" value="UniProtKB-ARBA"/>
</dbReference>
<dbReference type="GO" id="GO:0004523">
    <property type="term" value="F:RNA-DNA hybrid ribonuclease activity"/>
    <property type="evidence" value="ECO:0007669"/>
    <property type="project" value="InterPro"/>
</dbReference>
<dbReference type="Proteomes" id="UP001314205">
    <property type="component" value="Unassembled WGS sequence"/>
</dbReference>
<dbReference type="GO" id="GO:0003676">
    <property type="term" value="F:nucleic acid binding"/>
    <property type="evidence" value="ECO:0007669"/>
    <property type="project" value="InterPro"/>
</dbReference>
<comment type="caution">
    <text evidence="3">The sequence shown here is derived from an EMBL/GenBank/DDBJ whole genome shotgun (WGS) entry which is preliminary data.</text>
</comment>
<dbReference type="SUPFAM" id="SSF56672">
    <property type="entry name" value="DNA/RNA polymerases"/>
    <property type="match status" value="1"/>
</dbReference>
<name>A0AAV1KWY6_9NEOP</name>
<dbReference type="PANTHER" id="PTHR36688:SF2">
    <property type="entry name" value="ENDONUCLEASE_EXONUCLEASE_PHOSPHATASE DOMAIN-CONTAINING PROTEIN"/>
    <property type="match status" value="1"/>
</dbReference>
<evidence type="ECO:0008006" key="5">
    <source>
        <dbReference type="Google" id="ProtNLM"/>
    </source>
</evidence>
<dbReference type="Pfam" id="PF14529">
    <property type="entry name" value="Exo_endo_phos_2"/>
    <property type="match status" value="1"/>
</dbReference>
<feature type="domain" description="Reverse transcriptase" evidence="1">
    <location>
        <begin position="475"/>
        <end position="745"/>
    </location>
</feature>
<organism evidence="3 4">
    <name type="scientific">Parnassius mnemosyne</name>
    <name type="common">clouded apollo</name>
    <dbReference type="NCBI Taxonomy" id="213953"/>
    <lineage>
        <taxon>Eukaryota</taxon>
        <taxon>Metazoa</taxon>
        <taxon>Ecdysozoa</taxon>
        <taxon>Arthropoda</taxon>
        <taxon>Hexapoda</taxon>
        <taxon>Insecta</taxon>
        <taxon>Pterygota</taxon>
        <taxon>Neoptera</taxon>
        <taxon>Endopterygota</taxon>
        <taxon>Lepidoptera</taxon>
        <taxon>Glossata</taxon>
        <taxon>Ditrysia</taxon>
        <taxon>Papilionoidea</taxon>
        <taxon>Papilionidae</taxon>
        <taxon>Parnassiinae</taxon>
        <taxon>Parnassini</taxon>
        <taxon>Parnassius</taxon>
        <taxon>Driopa</taxon>
    </lineage>
</organism>
<reference evidence="3 4" key="1">
    <citation type="submission" date="2023-11" db="EMBL/GenBank/DDBJ databases">
        <authorList>
            <person name="Hedman E."/>
            <person name="Englund M."/>
            <person name="Stromberg M."/>
            <person name="Nyberg Akerstrom W."/>
            <person name="Nylinder S."/>
            <person name="Jareborg N."/>
            <person name="Kallberg Y."/>
            <person name="Kronander E."/>
        </authorList>
    </citation>
    <scope>NUCLEOTIDE SEQUENCE [LARGE SCALE GENOMIC DNA]</scope>
</reference>
<dbReference type="Gene3D" id="3.60.10.10">
    <property type="entry name" value="Endonuclease/exonuclease/phosphatase"/>
    <property type="match status" value="1"/>
</dbReference>
<evidence type="ECO:0000313" key="3">
    <source>
        <dbReference type="EMBL" id="CAK1586647.1"/>
    </source>
</evidence>
<dbReference type="CDD" id="cd09276">
    <property type="entry name" value="Rnase_HI_RT_non_LTR"/>
    <property type="match status" value="1"/>
</dbReference>
<protein>
    <recommendedName>
        <fullName evidence="5">RNA-directed DNA polymerase from mobile element jockey</fullName>
    </recommendedName>
</protein>
<dbReference type="Pfam" id="PF00078">
    <property type="entry name" value="RVT_1"/>
    <property type="match status" value="1"/>
</dbReference>
<accession>A0AAV1KWY6</accession>
<dbReference type="Pfam" id="PF00075">
    <property type="entry name" value="RNase_H"/>
    <property type="match status" value="1"/>
</dbReference>
<feature type="domain" description="RNase H type-1" evidence="2">
    <location>
        <begin position="948"/>
        <end position="1081"/>
    </location>
</feature>